<comment type="catalytic activity">
    <reaction evidence="1 7">
        <text>[protein]-peptidylproline (omega=180) = [protein]-peptidylproline (omega=0)</text>
        <dbReference type="Rhea" id="RHEA:16237"/>
        <dbReference type="Rhea" id="RHEA-COMP:10747"/>
        <dbReference type="Rhea" id="RHEA-COMP:10748"/>
        <dbReference type="ChEBI" id="CHEBI:83833"/>
        <dbReference type="ChEBI" id="CHEBI:83834"/>
        <dbReference type="EC" id="5.2.1.8"/>
    </reaction>
</comment>
<evidence type="ECO:0000256" key="3">
    <source>
        <dbReference type="ARBA" id="ARBA00011019"/>
    </source>
</evidence>
<evidence type="ECO:0000313" key="9">
    <source>
        <dbReference type="Proteomes" id="UP000053815"/>
    </source>
</evidence>
<dbReference type="SUPFAM" id="SSF140984">
    <property type="entry name" value="PTPA-like"/>
    <property type="match status" value="1"/>
</dbReference>
<dbReference type="Gene3D" id="1.20.120.1150">
    <property type="match status" value="1"/>
</dbReference>
<dbReference type="PANTHER" id="PTHR10012">
    <property type="entry name" value="SERINE/THREONINE-PROTEIN PHOSPHATASE 2A REGULATORY SUBUNIT B"/>
    <property type="match status" value="1"/>
</dbReference>
<evidence type="ECO:0000313" key="8">
    <source>
        <dbReference type="EMBL" id="GAN05901.1"/>
    </source>
</evidence>
<comment type="subcellular location">
    <subcellularLocation>
        <location evidence="2 7">Cytoplasm</location>
    </subcellularLocation>
</comment>
<keyword evidence="5 7" id="KW-0697">Rotamase</keyword>
<dbReference type="PANTHER" id="PTHR10012:SF0">
    <property type="entry name" value="SERINE_THREONINE-PROTEIN PHOSPHATASE 2A ACTIVATOR"/>
    <property type="match status" value="1"/>
</dbReference>
<dbReference type="EMBL" id="DF836393">
    <property type="protein sequence ID" value="GAN05901.1"/>
    <property type="molecule type" value="Genomic_DNA"/>
</dbReference>
<evidence type="ECO:0000256" key="2">
    <source>
        <dbReference type="ARBA" id="ARBA00004496"/>
    </source>
</evidence>
<dbReference type="GO" id="GO:0005737">
    <property type="term" value="C:cytoplasm"/>
    <property type="evidence" value="ECO:0007669"/>
    <property type="project" value="UniProtKB-SubCell"/>
</dbReference>
<dbReference type="GO" id="GO:0007052">
    <property type="term" value="P:mitotic spindle organization"/>
    <property type="evidence" value="ECO:0007669"/>
    <property type="project" value="TreeGrafter"/>
</dbReference>
<reference evidence="8" key="1">
    <citation type="submission" date="2014-09" db="EMBL/GenBank/DDBJ databases">
        <title>Draft genome sequence of an oleaginous Mucoromycotina fungus Mucor ambiguus NBRC6742.</title>
        <authorList>
            <person name="Takeda I."/>
            <person name="Yamane N."/>
            <person name="Morita T."/>
            <person name="Tamano K."/>
            <person name="Machida M."/>
            <person name="Baker S."/>
            <person name="Koike H."/>
        </authorList>
    </citation>
    <scope>NUCLEOTIDE SEQUENCE</scope>
    <source>
        <strain evidence="8">NBRC 6742</strain>
    </source>
</reference>
<dbReference type="InterPro" id="IPR037218">
    <property type="entry name" value="PTPA_sf"/>
</dbReference>
<dbReference type="EC" id="5.2.1.8" evidence="7"/>
<dbReference type="GO" id="GO:0000159">
    <property type="term" value="C:protein phosphatase type 2A complex"/>
    <property type="evidence" value="ECO:0007669"/>
    <property type="project" value="TreeGrafter"/>
</dbReference>
<dbReference type="STRING" id="91626.A0A0C9M778"/>
<dbReference type="InterPro" id="IPR004327">
    <property type="entry name" value="Phstyr_phstse_ac"/>
</dbReference>
<dbReference type="OrthoDB" id="2219406at2759"/>
<dbReference type="Pfam" id="PF03095">
    <property type="entry name" value="PTPA"/>
    <property type="match status" value="1"/>
</dbReference>
<gene>
    <name evidence="8" type="ORF">MAM1_0104d05377</name>
</gene>
<accession>A0A0C9M778</accession>
<proteinExistence type="inferred from homology"/>
<evidence type="ECO:0000256" key="4">
    <source>
        <dbReference type="ARBA" id="ARBA00022490"/>
    </source>
</evidence>
<keyword evidence="6 7" id="KW-0413">Isomerase</keyword>
<dbReference type="GO" id="GO:0003755">
    <property type="term" value="F:peptidyl-prolyl cis-trans isomerase activity"/>
    <property type="evidence" value="ECO:0007669"/>
    <property type="project" value="UniProtKB-KW"/>
</dbReference>
<name>A0A0C9M778_9FUNG</name>
<evidence type="ECO:0000256" key="6">
    <source>
        <dbReference type="ARBA" id="ARBA00023235"/>
    </source>
</evidence>
<protein>
    <recommendedName>
        <fullName evidence="7">Serine/threonine-protein phosphatase 2A activator</fullName>
        <ecNumber evidence="7">5.2.1.8</ecNumber>
    </recommendedName>
    <alternativeName>
        <fullName evidence="7">Phosphotyrosyl phosphatase activator</fullName>
    </alternativeName>
</protein>
<dbReference type="FunFam" id="1.20.120.1150:FF:000002">
    <property type="entry name" value="Serine/threonine-protein phosphatase 2A activator"/>
    <property type="match status" value="1"/>
</dbReference>
<dbReference type="InterPro" id="IPR014756">
    <property type="entry name" value="Ig_E-set"/>
</dbReference>
<sequence>MLDTFGSWIDEFPPLDNPQRFGNKAFRSWTAKLAEANIMTSVLSEDLHDAIPELSEYLNKGFGNETRIDYGSGHELSFAAWLAGIALLGGFTPDDYQAIVLRIFVKYLELVRKIQTTYTLEPAGSHGVWGLDDHQFLPYVWGSAQLINHARLLPKSILQRDTVDAFAGEYMYFRCIQYILQVKRGPFFEHSPMLNDISSVFSWNKVNTGMSKMYVAEIKWTRITLHFTGKAGLNIHAPSSSLPSDVVNSQSDLQESSSATTHLETTVTLCDVEKELIFTHEKVIDFGFYLPPYLPPSIRTKHAFVEYSLSVICSSSGPFSKKQKVEKPVTVCRHYLPSPSSLIPSVEYHGVREWFEWSAEVPKATAIEAGEIVMALRWSVEKELVEVDRIEFCIEELETYRFSTKAGVHNLPPMVTQFPSTVYHPPTFSNSSETHFIRTPIPLVATKRVSKTIRTHHFDPFLEISHRVKLQIHFIASTTTAQPLELEFPIIITDFPPNTTADYFVDPLSPVQSVSTISDSSMISLPPTSASAPPTTIQPGGDEVPCVDLDLPEYTPRYESIATTSSAVPQ</sequence>
<comment type="function">
    <text evidence="7">PPIases accelerate the folding of proteins. It catalyzes the cis-trans isomerization of proline imidic peptide bonds in oligopeptides.</text>
</comment>
<evidence type="ECO:0000256" key="7">
    <source>
        <dbReference type="RuleBase" id="RU361210"/>
    </source>
</evidence>
<keyword evidence="4 7" id="KW-0963">Cytoplasm</keyword>
<dbReference type="GO" id="GO:0005634">
    <property type="term" value="C:nucleus"/>
    <property type="evidence" value="ECO:0007669"/>
    <property type="project" value="TreeGrafter"/>
</dbReference>
<dbReference type="SUPFAM" id="SSF81296">
    <property type="entry name" value="E set domains"/>
    <property type="match status" value="1"/>
</dbReference>
<keyword evidence="9" id="KW-1185">Reference proteome</keyword>
<dbReference type="CDD" id="cd04087">
    <property type="entry name" value="PTPA"/>
    <property type="match status" value="1"/>
</dbReference>
<dbReference type="AlphaFoldDB" id="A0A0C9M778"/>
<evidence type="ECO:0000256" key="5">
    <source>
        <dbReference type="ARBA" id="ARBA00023110"/>
    </source>
</evidence>
<comment type="similarity">
    <text evidence="3 7">Belongs to the PTPA-type PPIase family.</text>
</comment>
<dbReference type="InterPro" id="IPR043170">
    <property type="entry name" value="PTPA_C_lid"/>
</dbReference>
<dbReference type="GO" id="GO:0008160">
    <property type="term" value="F:protein tyrosine phosphatase activator activity"/>
    <property type="evidence" value="ECO:0007669"/>
    <property type="project" value="TreeGrafter"/>
</dbReference>
<dbReference type="Proteomes" id="UP000053815">
    <property type="component" value="Unassembled WGS sequence"/>
</dbReference>
<evidence type="ECO:0000256" key="1">
    <source>
        <dbReference type="ARBA" id="ARBA00000971"/>
    </source>
</evidence>
<organism evidence="8">
    <name type="scientific">Mucor ambiguus</name>
    <dbReference type="NCBI Taxonomy" id="91626"/>
    <lineage>
        <taxon>Eukaryota</taxon>
        <taxon>Fungi</taxon>
        <taxon>Fungi incertae sedis</taxon>
        <taxon>Mucoromycota</taxon>
        <taxon>Mucoromycotina</taxon>
        <taxon>Mucoromycetes</taxon>
        <taxon>Mucorales</taxon>
        <taxon>Mucorineae</taxon>
        <taxon>Mucoraceae</taxon>
        <taxon>Mucor</taxon>
    </lineage>
</organism>